<evidence type="ECO:0000259" key="3">
    <source>
        <dbReference type="SMART" id="SM00737"/>
    </source>
</evidence>
<reference evidence="4 5" key="1">
    <citation type="journal article" date="2019" name="Sci. Data">
        <title>Hybrid genome assembly and annotation of Danionella translucida.</title>
        <authorList>
            <person name="Kadobianskyi M."/>
            <person name="Schulze L."/>
            <person name="Schuelke M."/>
            <person name="Judkewitz B."/>
        </authorList>
    </citation>
    <scope>NUCLEOTIDE SEQUENCE [LARGE SCALE GENOMIC DNA]</scope>
    <source>
        <strain evidence="4 5">Bolton</strain>
    </source>
</reference>
<dbReference type="InterPro" id="IPR036846">
    <property type="entry name" value="GM2-AP_sf"/>
</dbReference>
<dbReference type="InterPro" id="IPR028996">
    <property type="entry name" value="GM2-AP"/>
</dbReference>
<dbReference type="Proteomes" id="UP000316079">
    <property type="component" value="Unassembled WGS sequence"/>
</dbReference>
<dbReference type="SMART" id="SM00737">
    <property type="entry name" value="ML"/>
    <property type="match status" value="1"/>
</dbReference>
<dbReference type="PROSITE" id="PS51257">
    <property type="entry name" value="PROKAR_LIPOPROTEIN"/>
    <property type="match status" value="1"/>
</dbReference>
<feature type="domain" description="MD-2-related lipid-recognition" evidence="3">
    <location>
        <begin position="36"/>
        <end position="188"/>
    </location>
</feature>
<dbReference type="GO" id="GO:0009898">
    <property type="term" value="C:cytoplasmic side of plasma membrane"/>
    <property type="evidence" value="ECO:0007669"/>
    <property type="project" value="TreeGrafter"/>
</dbReference>
<protein>
    <recommendedName>
        <fullName evidence="3">MD-2-related lipid-recognition domain-containing protein</fullName>
    </recommendedName>
</protein>
<dbReference type="GO" id="GO:0005319">
    <property type="term" value="F:lipid transporter activity"/>
    <property type="evidence" value="ECO:0007669"/>
    <property type="project" value="TreeGrafter"/>
</dbReference>
<dbReference type="Pfam" id="PF02221">
    <property type="entry name" value="E1_DerP2_DerF2"/>
    <property type="match status" value="1"/>
</dbReference>
<comment type="caution">
    <text evidence="4">The sequence shown here is derived from an EMBL/GenBank/DDBJ whole genome shotgun (WGS) entry which is preliminary data.</text>
</comment>
<dbReference type="STRING" id="623744.A0A553QEF2"/>
<dbReference type="PANTHER" id="PTHR17357">
    <property type="entry name" value="GM2 GANGLIOSIDE ACTIVATOR PROTEIN"/>
    <property type="match status" value="1"/>
</dbReference>
<dbReference type="Gene3D" id="2.70.220.10">
    <property type="entry name" value="Ganglioside GM2 activator"/>
    <property type="match status" value="1"/>
</dbReference>
<proteinExistence type="predicted"/>
<dbReference type="OrthoDB" id="6409159at2759"/>
<accession>A0A553QEF2</accession>
<dbReference type="AlphaFoldDB" id="A0A553QEF2"/>
<feature type="signal peptide" evidence="2">
    <location>
        <begin position="1"/>
        <end position="18"/>
    </location>
</feature>
<name>A0A553QEF2_9TELE</name>
<dbReference type="InterPro" id="IPR003172">
    <property type="entry name" value="ML_dom"/>
</dbReference>
<dbReference type="EMBL" id="SRMA01026054">
    <property type="protein sequence ID" value="TRY88310.1"/>
    <property type="molecule type" value="Genomic_DNA"/>
</dbReference>
<feature type="chain" id="PRO_5021759462" description="MD-2-related lipid-recognition domain-containing protein" evidence="2">
    <location>
        <begin position="19"/>
        <end position="195"/>
    </location>
</feature>
<dbReference type="SUPFAM" id="SSF63707">
    <property type="entry name" value="Ganglioside M2 (gm2) activator"/>
    <property type="match status" value="1"/>
</dbReference>
<evidence type="ECO:0000313" key="5">
    <source>
        <dbReference type="Proteomes" id="UP000316079"/>
    </source>
</evidence>
<sequence>MKSLISALLVLFAGSCYSLQGSRKPFKSTRVFGFSWQNCGSPSDPANLKTLNISPDPIRIPGRLTADASGSTSVELASPLSVSVVLEREVAGLWVKIPCVDELGSCHYPDACELLDRLVPPGQDCPEPLHTYGLPCHCPFKAGDYALPTSEISIPEVELPGWLANGNYRVKGILESAGAELGCVKISFSLHSSST</sequence>
<evidence type="ECO:0000256" key="2">
    <source>
        <dbReference type="SAM" id="SignalP"/>
    </source>
</evidence>
<dbReference type="PANTHER" id="PTHR17357:SF0">
    <property type="entry name" value="GANGLIOSIDE GM2 ACTIVATOR"/>
    <property type="match status" value="1"/>
</dbReference>
<dbReference type="GO" id="GO:0006689">
    <property type="term" value="P:ganglioside catabolic process"/>
    <property type="evidence" value="ECO:0007669"/>
    <property type="project" value="InterPro"/>
</dbReference>
<keyword evidence="1 2" id="KW-0732">Signal</keyword>
<gene>
    <name evidence="4" type="ORF">DNTS_016701</name>
</gene>
<evidence type="ECO:0000313" key="4">
    <source>
        <dbReference type="EMBL" id="TRY88310.1"/>
    </source>
</evidence>
<organism evidence="4 5">
    <name type="scientific">Danionella cerebrum</name>
    <dbReference type="NCBI Taxonomy" id="2873325"/>
    <lineage>
        <taxon>Eukaryota</taxon>
        <taxon>Metazoa</taxon>
        <taxon>Chordata</taxon>
        <taxon>Craniata</taxon>
        <taxon>Vertebrata</taxon>
        <taxon>Euteleostomi</taxon>
        <taxon>Actinopterygii</taxon>
        <taxon>Neopterygii</taxon>
        <taxon>Teleostei</taxon>
        <taxon>Ostariophysi</taxon>
        <taxon>Cypriniformes</taxon>
        <taxon>Danionidae</taxon>
        <taxon>Danioninae</taxon>
        <taxon>Danionella</taxon>
    </lineage>
</organism>
<keyword evidence="5" id="KW-1185">Reference proteome</keyword>
<evidence type="ECO:0000256" key="1">
    <source>
        <dbReference type="ARBA" id="ARBA00022729"/>
    </source>
</evidence>
<dbReference type="GO" id="GO:0008047">
    <property type="term" value="F:enzyme activator activity"/>
    <property type="evidence" value="ECO:0007669"/>
    <property type="project" value="InterPro"/>
</dbReference>